<comment type="caution">
    <text evidence="1">The sequence shown here is derived from an EMBL/GenBank/DDBJ whole genome shotgun (WGS) entry which is preliminary data.</text>
</comment>
<keyword evidence="2" id="KW-1185">Reference proteome</keyword>
<accession>A0ACB8UIL9</accession>
<dbReference type="EMBL" id="MU274900">
    <property type="protein sequence ID" value="KAI0094218.1"/>
    <property type="molecule type" value="Genomic_DNA"/>
</dbReference>
<dbReference type="Proteomes" id="UP001055072">
    <property type="component" value="Unassembled WGS sequence"/>
</dbReference>
<gene>
    <name evidence="1" type="ORF">BDY19DRAFT_901459</name>
</gene>
<organism evidence="1 2">
    <name type="scientific">Irpex rosettiformis</name>
    <dbReference type="NCBI Taxonomy" id="378272"/>
    <lineage>
        <taxon>Eukaryota</taxon>
        <taxon>Fungi</taxon>
        <taxon>Dikarya</taxon>
        <taxon>Basidiomycota</taxon>
        <taxon>Agaricomycotina</taxon>
        <taxon>Agaricomycetes</taxon>
        <taxon>Polyporales</taxon>
        <taxon>Irpicaceae</taxon>
        <taxon>Irpex</taxon>
    </lineage>
</organism>
<name>A0ACB8UIL9_9APHY</name>
<reference evidence="1" key="1">
    <citation type="journal article" date="2021" name="Environ. Microbiol.">
        <title>Gene family expansions and transcriptome signatures uncover fungal adaptations to wood decay.</title>
        <authorList>
            <person name="Hage H."/>
            <person name="Miyauchi S."/>
            <person name="Viragh M."/>
            <person name="Drula E."/>
            <person name="Min B."/>
            <person name="Chaduli D."/>
            <person name="Navarro D."/>
            <person name="Favel A."/>
            <person name="Norest M."/>
            <person name="Lesage-Meessen L."/>
            <person name="Balint B."/>
            <person name="Merenyi Z."/>
            <person name="de Eugenio L."/>
            <person name="Morin E."/>
            <person name="Martinez A.T."/>
            <person name="Baldrian P."/>
            <person name="Stursova M."/>
            <person name="Martinez M.J."/>
            <person name="Novotny C."/>
            <person name="Magnuson J.K."/>
            <person name="Spatafora J.W."/>
            <person name="Maurice S."/>
            <person name="Pangilinan J."/>
            <person name="Andreopoulos W."/>
            <person name="LaButti K."/>
            <person name="Hundley H."/>
            <person name="Na H."/>
            <person name="Kuo A."/>
            <person name="Barry K."/>
            <person name="Lipzen A."/>
            <person name="Henrissat B."/>
            <person name="Riley R."/>
            <person name="Ahrendt S."/>
            <person name="Nagy L.G."/>
            <person name="Grigoriev I.V."/>
            <person name="Martin F."/>
            <person name="Rosso M.N."/>
        </authorList>
    </citation>
    <scope>NUCLEOTIDE SEQUENCE</scope>
    <source>
        <strain evidence="1">CBS 384.51</strain>
    </source>
</reference>
<proteinExistence type="predicted"/>
<evidence type="ECO:0000313" key="1">
    <source>
        <dbReference type="EMBL" id="KAI0094218.1"/>
    </source>
</evidence>
<sequence length="207" mass="22409">MWEWCGNGVVEARKGPWEEGGRREREGGRRERGEGRAVDESGRGRAQGRGVSGRSEGREETGCVPVYWGVGREGGGGWEYDGEASTMMERQFSAPSEEGQTGGARGRPQLLSSYGEWPRAGIGDSVEWIVTVGWSWIVVIKDAKCVAVSVEWEVAVGLFIVGRCHRTIVGRCQMVVSLAGVTVSAELEVVDGSSWVVVVGCHGHRSQ</sequence>
<evidence type="ECO:0000313" key="2">
    <source>
        <dbReference type="Proteomes" id="UP001055072"/>
    </source>
</evidence>
<protein>
    <submittedName>
        <fullName evidence="1">Uncharacterized protein</fullName>
    </submittedName>
</protein>